<dbReference type="InterPro" id="IPR022944">
    <property type="entry name" value="ATPase_V1-cplx_fsu_bac/arc"/>
</dbReference>
<dbReference type="InterPro" id="IPR008218">
    <property type="entry name" value="ATPase_V1-cplx_f_g_su"/>
</dbReference>
<dbReference type="RefSeq" id="WP_147145132.1">
    <property type="nucleotide sequence ID" value="NZ_BJXN01000002.1"/>
</dbReference>
<proteinExistence type="inferred from homology"/>
<keyword evidence="2 4" id="KW-0813">Transport</keyword>
<protein>
    <recommendedName>
        <fullName evidence="4">V-type ATP synthase subunit F</fullName>
    </recommendedName>
    <alternativeName>
        <fullName evidence="4">V-ATPase subunit F</fullName>
    </alternativeName>
</protein>
<evidence type="ECO:0000313" key="6">
    <source>
        <dbReference type="Proteomes" id="UP000321827"/>
    </source>
</evidence>
<dbReference type="GO" id="GO:0046961">
    <property type="term" value="F:proton-transporting ATPase activity, rotational mechanism"/>
    <property type="evidence" value="ECO:0007669"/>
    <property type="project" value="InterPro"/>
</dbReference>
<evidence type="ECO:0000313" key="5">
    <source>
        <dbReference type="EMBL" id="GEM88877.1"/>
    </source>
</evidence>
<organism evidence="5 6">
    <name type="scientific">Oceanithermus desulfurans NBRC 100063</name>
    <dbReference type="NCBI Taxonomy" id="1227550"/>
    <lineage>
        <taxon>Bacteria</taxon>
        <taxon>Thermotogati</taxon>
        <taxon>Deinococcota</taxon>
        <taxon>Deinococci</taxon>
        <taxon>Thermales</taxon>
        <taxon>Thermaceae</taxon>
        <taxon>Oceanithermus</taxon>
    </lineage>
</organism>
<dbReference type="InterPro" id="IPR036906">
    <property type="entry name" value="ATPase_V1_fsu_sf"/>
</dbReference>
<dbReference type="Proteomes" id="UP000321827">
    <property type="component" value="Unassembled WGS sequence"/>
</dbReference>
<dbReference type="OrthoDB" id="32611at2"/>
<sequence>MKIAVLTDPETATGFRLGGLEVTTARDEAEATERLAEMVESDEFALIAVDEGLLPEPYKAVERVMRGRDLPVLLPFTSLAQAFAAGEEDATEYMRRLVKSTIGYDIKL</sequence>
<comment type="similarity">
    <text evidence="1 4">Belongs to the V-ATPase F subunit family.</text>
</comment>
<keyword evidence="4" id="KW-0375">Hydrogen ion transport</keyword>
<dbReference type="HAMAP" id="MF_00312">
    <property type="entry name" value="ATP_synth_F_arch"/>
    <property type="match status" value="1"/>
</dbReference>
<comment type="function">
    <text evidence="4">Produces ATP from ADP in the presence of a proton gradient across the membrane.</text>
</comment>
<dbReference type="Gene3D" id="3.40.50.10580">
    <property type="entry name" value="ATPase, V1 complex, subunit F"/>
    <property type="match status" value="1"/>
</dbReference>
<dbReference type="GO" id="GO:0046933">
    <property type="term" value="F:proton-transporting ATP synthase activity, rotational mechanism"/>
    <property type="evidence" value="ECO:0007669"/>
    <property type="project" value="UniProtKB-UniRule"/>
</dbReference>
<dbReference type="Gene3D" id="6.10.140.810">
    <property type="match status" value="1"/>
</dbReference>
<accession>A0A511RIF2</accession>
<evidence type="ECO:0000256" key="2">
    <source>
        <dbReference type="ARBA" id="ARBA00022448"/>
    </source>
</evidence>
<dbReference type="GO" id="GO:0005524">
    <property type="term" value="F:ATP binding"/>
    <property type="evidence" value="ECO:0007669"/>
    <property type="project" value="UniProtKB-UniRule"/>
</dbReference>
<evidence type="ECO:0000256" key="4">
    <source>
        <dbReference type="HAMAP-Rule" id="MF_00312"/>
    </source>
</evidence>
<dbReference type="EMBL" id="BJXN01000002">
    <property type="protein sequence ID" value="GEM88877.1"/>
    <property type="molecule type" value="Genomic_DNA"/>
</dbReference>
<dbReference type="AlphaFoldDB" id="A0A511RIF2"/>
<reference evidence="5 6" key="1">
    <citation type="submission" date="2019-07" db="EMBL/GenBank/DDBJ databases">
        <title>Whole genome shotgun sequence of Oceanithermus desulfurans NBRC 100063.</title>
        <authorList>
            <person name="Hosoyama A."/>
            <person name="Uohara A."/>
            <person name="Ohji S."/>
            <person name="Ichikawa N."/>
        </authorList>
    </citation>
    <scope>NUCLEOTIDE SEQUENCE [LARGE SCALE GENOMIC DNA]</scope>
    <source>
        <strain evidence="5 6">NBRC 100063</strain>
    </source>
</reference>
<keyword evidence="4" id="KW-0066">ATP synthesis</keyword>
<evidence type="ECO:0000256" key="3">
    <source>
        <dbReference type="ARBA" id="ARBA00023065"/>
    </source>
</evidence>
<name>A0A511RIF2_9DEIN</name>
<dbReference type="GO" id="GO:0042777">
    <property type="term" value="P:proton motive force-driven plasma membrane ATP synthesis"/>
    <property type="evidence" value="ECO:0007669"/>
    <property type="project" value="UniProtKB-UniRule"/>
</dbReference>
<dbReference type="Pfam" id="PF01990">
    <property type="entry name" value="ATP-synt_F"/>
    <property type="match status" value="1"/>
</dbReference>
<comment type="caution">
    <text evidence="5">The sequence shown here is derived from an EMBL/GenBank/DDBJ whole genome shotgun (WGS) entry which is preliminary data.</text>
</comment>
<keyword evidence="3 4" id="KW-0406">Ion transport</keyword>
<evidence type="ECO:0000256" key="1">
    <source>
        <dbReference type="ARBA" id="ARBA00010148"/>
    </source>
</evidence>
<gene>
    <name evidence="4 5" type="primary">atpF</name>
    <name evidence="5" type="ORF">ODE01S_03110</name>
</gene>
<dbReference type="SUPFAM" id="SSF159468">
    <property type="entry name" value="AtpF-like"/>
    <property type="match status" value="1"/>
</dbReference>